<organism evidence="1 3">
    <name type="scientific">Cryomyces minteri</name>
    <dbReference type="NCBI Taxonomy" id="331657"/>
    <lineage>
        <taxon>Eukaryota</taxon>
        <taxon>Fungi</taxon>
        <taxon>Dikarya</taxon>
        <taxon>Ascomycota</taxon>
        <taxon>Pezizomycotina</taxon>
        <taxon>Dothideomycetes</taxon>
        <taxon>Dothideomycetes incertae sedis</taxon>
        <taxon>Cryomyces</taxon>
    </lineage>
</organism>
<name>A0A4U0X9I1_9PEZI</name>
<keyword evidence="3" id="KW-1185">Reference proteome</keyword>
<gene>
    <name evidence="2" type="ORF">B0A49_02618</name>
    <name evidence="1" type="ORF">B0A49_05705</name>
</gene>
<dbReference type="PANTHER" id="PTHR42085">
    <property type="entry name" value="F-BOX DOMAIN-CONTAINING PROTEIN"/>
    <property type="match status" value="1"/>
</dbReference>
<dbReference type="EMBL" id="NAJN01000150">
    <property type="protein sequence ID" value="TKA78252.1"/>
    <property type="molecule type" value="Genomic_DNA"/>
</dbReference>
<evidence type="ECO:0000313" key="3">
    <source>
        <dbReference type="Proteomes" id="UP000308768"/>
    </source>
</evidence>
<evidence type="ECO:0000313" key="1">
    <source>
        <dbReference type="EMBL" id="TKA72296.1"/>
    </source>
</evidence>
<dbReference type="AlphaFoldDB" id="A0A4U0X9I1"/>
<reference evidence="1 3" key="1">
    <citation type="submission" date="2017-03" db="EMBL/GenBank/DDBJ databases">
        <title>Genomes of endolithic fungi from Antarctica.</title>
        <authorList>
            <person name="Coleine C."/>
            <person name="Masonjones S."/>
            <person name="Stajich J.E."/>
        </authorList>
    </citation>
    <scope>NUCLEOTIDE SEQUENCE [LARGE SCALE GENOMIC DNA]</scope>
    <source>
        <strain evidence="1 3">CCFEE 5187</strain>
    </source>
</reference>
<accession>A0A4U0X9I1</accession>
<dbReference type="SUPFAM" id="SSF52047">
    <property type="entry name" value="RNI-like"/>
    <property type="match status" value="1"/>
</dbReference>
<comment type="caution">
    <text evidence="1">The sequence shown here is derived from an EMBL/GenBank/DDBJ whole genome shotgun (WGS) entry which is preliminary data.</text>
</comment>
<dbReference type="EMBL" id="NAJN01000508">
    <property type="protein sequence ID" value="TKA72296.1"/>
    <property type="molecule type" value="Genomic_DNA"/>
</dbReference>
<dbReference type="OrthoDB" id="4413570at2759"/>
<sequence>MAECSYHPHFLTLPLELREQVYRDVILTSDSNVQILRGCRQIHAEAQQFVFKRPLAFDSQTELCQWLNRVDKRYLRHIDTLRFSVVEIDLSPLLETSYYSPSTRLHWWDLYEMEAKELSAALQSLSNVRDLTISLSGSADSRLVRDFYHALLDNLAHIFPKLEHLTLPGGQRSLEFAEPMRCLHSLRFNGYTDSRPIEPANVLSGMPHLTELQLFGPPYDMVGERFRGDKRPQGAQPLSPEVLHHIRPLTSFAIFEEDRPWLGKPVYFNPPFLQALRSAHITSLKKLCISLDWTPDQDAQDLLFALLSDSVVRDLTICWPGLDPSFLLCLPASLETLRTSVSGALDAYSLVCWVSHRRTDLAVLEEIELMADCTQPETDCDPSEVVPSTLRPSGRISADELQDAYLGRRMSHELEPAIDFLRGMGYRARQGSCIPGLFDEGKKPMSR</sequence>
<dbReference type="InterPro" id="IPR038883">
    <property type="entry name" value="AN11006-like"/>
</dbReference>
<dbReference type="Proteomes" id="UP000308768">
    <property type="component" value="Unassembled WGS sequence"/>
</dbReference>
<dbReference type="Gene3D" id="3.80.10.10">
    <property type="entry name" value="Ribonuclease Inhibitor"/>
    <property type="match status" value="1"/>
</dbReference>
<evidence type="ECO:0000313" key="2">
    <source>
        <dbReference type="EMBL" id="TKA78252.1"/>
    </source>
</evidence>
<dbReference type="PANTHER" id="PTHR42085:SF2">
    <property type="entry name" value="F-BOX DOMAIN-CONTAINING PROTEIN"/>
    <property type="match status" value="1"/>
</dbReference>
<protein>
    <submittedName>
        <fullName evidence="1">Uncharacterized protein</fullName>
    </submittedName>
</protein>
<dbReference type="InterPro" id="IPR032675">
    <property type="entry name" value="LRR_dom_sf"/>
</dbReference>
<proteinExistence type="predicted"/>